<comment type="cofactor">
    <cofactor evidence="4">
        <name>Zn(2+)</name>
        <dbReference type="ChEBI" id="CHEBI:29105"/>
    </cofactor>
</comment>
<accession>A0ABN8GFZ5</accession>
<keyword evidence="1 4" id="KW-0479">Metal-binding</keyword>
<sequence length="347" mass="38361">MEALVWTRNNLLELDQREEPQIGTPTDVKIQIRLTGICGTDLAVITGKEEGVPDVIRGHEAVGIVTEIGEQVSGIRVGDRVVIDPNQSCGQCYFCGKDQPHLCLGTDGSGMVISGLNAPGTFAEYFVIDRRFVHRIPDSMSFEAAVLIEPLACVLHNFLEANVTQNDAVLILGSGPMGILCQMVSRALRTRLTVATEPNPYRLSFSETIADIAITPDQLNEDYVSTLLDGRKFDVIIDTVGNQLETADRWIDRGGRIVPFGINGTYEYTFSPTKYIQNGVKIIGAGEYRQMFEPALHLAGRMTGLEKLVTRKYKLDEHEEAIHELLGYDLNSRFKVVSETIKTVFAP</sequence>
<dbReference type="PANTHER" id="PTHR43401:SF2">
    <property type="entry name" value="L-THREONINE 3-DEHYDROGENASE"/>
    <property type="match status" value="1"/>
</dbReference>
<reference evidence="6" key="1">
    <citation type="submission" date="2022-01" db="EMBL/GenBank/DDBJ databases">
        <authorList>
            <person name="Criscuolo A."/>
        </authorList>
    </citation>
    <scope>NUCLEOTIDE SEQUENCE</scope>
    <source>
        <strain evidence="6">CIP111893</strain>
    </source>
</reference>
<dbReference type="InterPro" id="IPR011032">
    <property type="entry name" value="GroES-like_sf"/>
</dbReference>
<comment type="similarity">
    <text evidence="4">Belongs to the zinc-containing alcohol dehydrogenase family.</text>
</comment>
<organism evidence="6 7">
    <name type="scientific">Paenibacillus plantiphilus</name>
    <dbReference type="NCBI Taxonomy" id="2905650"/>
    <lineage>
        <taxon>Bacteria</taxon>
        <taxon>Bacillati</taxon>
        <taxon>Bacillota</taxon>
        <taxon>Bacilli</taxon>
        <taxon>Bacillales</taxon>
        <taxon>Paenibacillaceae</taxon>
        <taxon>Paenibacillus</taxon>
    </lineage>
</organism>
<evidence type="ECO:0000256" key="4">
    <source>
        <dbReference type="RuleBase" id="RU361277"/>
    </source>
</evidence>
<dbReference type="EMBL" id="CAKMMF010000014">
    <property type="protein sequence ID" value="CAH1208096.1"/>
    <property type="molecule type" value="Genomic_DNA"/>
</dbReference>
<dbReference type="Pfam" id="PF08240">
    <property type="entry name" value="ADH_N"/>
    <property type="match status" value="1"/>
</dbReference>
<dbReference type="EC" id="1.1.1.103" evidence="6"/>
<dbReference type="SMART" id="SM00829">
    <property type="entry name" value="PKS_ER"/>
    <property type="match status" value="1"/>
</dbReference>
<evidence type="ECO:0000256" key="3">
    <source>
        <dbReference type="ARBA" id="ARBA00023002"/>
    </source>
</evidence>
<dbReference type="InterPro" id="IPR050129">
    <property type="entry name" value="Zn_alcohol_dh"/>
</dbReference>
<name>A0ABN8GFZ5_9BACL</name>
<dbReference type="Proteomes" id="UP000838686">
    <property type="component" value="Unassembled WGS sequence"/>
</dbReference>
<dbReference type="InterPro" id="IPR020843">
    <property type="entry name" value="ER"/>
</dbReference>
<keyword evidence="7" id="KW-1185">Reference proteome</keyword>
<dbReference type="PANTHER" id="PTHR43401">
    <property type="entry name" value="L-THREONINE 3-DEHYDROGENASE"/>
    <property type="match status" value="1"/>
</dbReference>
<evidence type="ECO:0000259" key="5">
    <source>
        <dbReference type="SMART" id="SM00829"/>
    </source>
</evidence>
<proteinExistence type="inferred from homology"/>
<evidence type="ECO:0000313" key="6">
    <source>
        <dbReference type="EMBL" id="CAH1208096.1"/>
    </source>
</evidence>
<protein>
    <submittedName>
        <fullName evidence="6">L-threonine 3-dehydrogenase</fullName>
        <ecNumber evidence="6">1.1.1.103</ecNumber>
    </submittedName>
</protein>
<dbReference type="Gene3D" id="3.40.50.720">
    <property type="entry name" value="NAD(P)-binding Rossmann-like Domain"/>
    <property type="match status" value="1"/>
</dbReference>
<dbReference type="InterPro" id="IPR013154">
    <property type="entry name" value="ADH-like_N"/>
</dbReference>
<dbReference type="Gene3D" id="3.90.180.10">
    <property type="entry name" value="Medium-chain alcohol dehydrogenases, catalytic domain"/>
    <property type="match status" value="1"/>
</dbReference>
<dbReference type="InterPro" id="IPR013149">
    <property type="entry name" value="ADH-like_C"/>
</dbReference>
<evidence type="ECO:0000256" key="1">
    <source>
        <dbReference type="ARBA" id="ARBA00022723"/>
    </source>
</evidence>
<dbReference type="GO" id="GO:0008743">
    <property type="term" value="F:L-threonine 3-dehydrogenase activity"/>
    <property type="evidence" value="ECO:0007669"/>
    <property type="project" value="UniProtKB-EC"/>
</dbReference>
<dbReference type="Pfam" id="PF00107">
    <property type="entry name" value="ADH_zinc_N"/>
    <property type="match status" value="1"/>
</dbReference>
<dbReference type="SUPFAM" id="SSF51735">
    <property type="entry name" value="NAD(P)-binding Rossmann-fold domains"/>
    <property type="match status" value="1"/>
</dbReference>
<evidence type="ECO:0000313" key="7">
    <source>
        <dbReference type="Proteomes" id="UP000838686"/>
    </source>
</evidence>
<keyword evidence="2 4" id="KW-0862">Zinc</keyword>
<dbReference type="RefSeq" id="WP_236343142.1">
    <property type="nucleotide sequence ID" value="NZ_CAKMMF010000014.1"/>
</dbReference>
<dbReference type="InterPro" id="IPR002328">
    <property type="entry name" value="ADH_Zn_CS"/>
</dbReference>
<comment type="caution">
    <text evidence="6">The sequence shown here is derived from an EMBL/GenBank/DDBJ whole genome shotgun (WGS) entry which is preliminary data.</text>
</comment>
<dbReference type="InterPro" id="IPR036291">
    <property type="entry name" value="NAD(P)-bd_dom_sf"/>
</dbReference>
<feature type="domain" description="Enoyl reductase (ER)" evidence="5">
    <location>
        <begin position="7"/>
        <end position="326"/>
    </location>
</feature>
<gene>
    <name evidence="6" type="primary">tdh_2</name>
    <name evidence="6" type="ORF">PAECIP111893_02838</name>
</gene>
<evidence type="ECO:0000256" key="2">
    <source>
        <dbReference type="ARBA" id="ARBA00022833"/>
    </source>
</evidence>
<keyword evidence="3 6" id="KW-0560">Oxidoreductase</keyword>
<dbReference type="SUPFAM" id="SSF50129">
    <property type="entry name" value="GroES-like"/>
    <property type="match status" value="1"/>
</dbReference>
<dbReference type="PROSITE" id="PS00059">
    <property type="entry name" value="ADH_ZINC"/>
    <property type="match status" value="1"/>
</dbReference>